<protein>
    <submittedName>
        <fullName evidence="1">Putative ovule protein</fullName>
    </submittedName>
</protein>
<name>A0A0V0GRI9_SOLCH</name>
<reference evidence="1" key="1">
    <citation type="submission" date="2015-12" db="EMBL/GenBank/DDBJ databases">
        <title>Gene expression during late stages of embryo sac development: a critical building block for successful pollen-pistil interactions.</title>
        <authorList>
            <person name="Liu Y."/>
            <person name="Joly V."/>
            <person name="Sabar M."/>
            <person name="Matton D.P."/>
        </authorList>
    </citation>
    <scope>NUCLEOTIDE SEQUENCE</scope>
</reference>
<proteinExistence type="predicted"/>
<accession>A0A0V0GRI9</accession>
<dbReference type="EMBL" id="GEDG01032691">
    <property type="protein sequence ID" value="JAP10680.1"/>
    <property type="molecule type" value="Transcribed_RNA"/>
</dbReference>
<dbReference type="AlphaFoldDB" id="A0A0V0GRI9"/>
<evidence type="ECO:0000313" key="1">
    <source>
        <dbReference type="EMBL" id="JAP10680.1"/>
    </source>
</evidence>
<organism evidence="1">
    <name type="scientific">Solanum chacoense</name>
    <name type="common">Chaco potato</name>
    <dbReference type="NCBI Taxonomy" id="4108"/>
    <lineage>
        <taxon>Eukaryota</taxon>
        <taxon>Viridiplantae</taxon>
        <taxon>Streptophyta</taxon>
        <taxon>Embryophyta</taxon>
        <taxon>Tracheophyta</taxon>
        <taxon>Spermatophyta</taxon>
        <taxon>Magnoliopsida</taxon>
        <taxon>eudicotyledons</taxon>
        <taxon>Gunneridae</taxon>
        <taxon>Pentapetalae</taxon>
        <taxon>asterids</taxon>
        <taxon>lamiids</taxon>
        <taxon>Solanales</taxon>
        <taxon>Solanaceae</taxon>
        <taxon>Solanoideae</taxon>
        <taxon>Solaneae</taxon>
        <taxon>Solanum</taxon>
    </lineage>
</organism>
<sequence length="84" mass="9865">MRKPCAVVTRYICWQGLIYLVGKIHIKSIAAHLVWRYCCELEFPSFIPCSLQLFFSNIFASSYIHTQKDTLSSSKFQPWTSWEL</sequence>